<dbReference type="OMA" id="IFCICIT"/>
<dbReference type="EMBL" id="SWFT01000033">
    <property type="protein sequence ID" value="KAA8906551.1"/>
    <property type="molecule type" value="Genomic_DNA"/>
</dbReference>
<sequence length="219" mass="24234">MVASVASAATVHGRVDNVPEDIVEYHQQRNIVVANDANYPSRISLEVFEIGKPEPSLVPVFGDYSFTIEDLKPGNYSMLINSYDFALNQARLRIDVDEDDSVEVYPDDYVLGTNITAAVAGTSEDPVVLSVISVKNFYETPKGSLMGLIMNSPLGPVFKNKWLSGIFIASLSMLLAPKLLEIFAPEVAKSIKEAQEEVNRERQQEREAKLARKAQQAKK</sequence>
<gene>
    <name evidence="3" type="ORF">DIURU_000960</name>
</gene>
<dbReference type="VEuPathDB" id="FungiDB:DIURU_000960"/>
<accession>A0A642UVX0</accession>
<dbReference type="InterPro" id="IPR019008">
    <property type="entry name" value="Beta_sandwich_EMC7"/>
</dbReference>
<organism evidence="3 4">
    <name type="scientific">Diutina rugosa</name>
    <name type="common">Yeast</name>
    <name type="synonym">Candida rugosa</name>
    <dbReference type="NCBI Taxonomy" id="5481"/>
    <lineage>
        <taxon>Eukaryota</taxon>
        <taxon>Fungi</taxon>
        <taxon>Dikarya</taxon>
        <taxon>Ascomycota</taxon>
        <taxon>Saccharomycotina</taxon>
        <taxon>Pichiomycetes</taxon>
        <taxon>Debaryomycetaceae</taxon>
        <taxon>Diutina</taxon>
    </lineage>
</organism>
<reference evidence="3 4" key="1">
    <citation type="submission" date="2019-07" db="EMBL/GenBank/DDBJ databases">
        <title>Genome assembly of two rare yeast pathogens: Diutina rugosa and Trichomonascus ciferrii.</title>
        <authorList>
            <person name="Mixao V."/>
            <person name="Saus E."/>
            <person name="Hansen A."/>
            <person name="Lass-Flor C."/>
            <person name="Gabaldon T."/>
        </authorList>
    </citation>
    <scope>NUCLEOTIDE SEQUENCE [LARGE SCALE GENOMIC DNA]</scope>
    <source>
        <strain evidence="3 4">CBS 613</strain>
    </source>
</reference>
<keyword evidence="4" id="KW-1185">Reference proteome</keyword>
<dbReference type="AlphaFoldDB" id="A0A642UVX0"/>
<evidence type="ECO:0000313" key="4">
    <source>
        <dbReference type="Proteomes" id="UP000449547"/>
    </source>
</evidence>
<protein>
    <recommendedName>
        <fullName evidence="2">ER membrane protein complex subunit 7 beta-sandwich domain-containing protein</fullName>
    </recommendedName>
</protein>
<dbReference type="Proteomes" id="UP000449547">
    <property type="component" value="Unassembled WGS sequence"/>
</dbReference>
<feature type="region of interest" description="Disordered" evidence="1">
    <location>
        <begin position="195"/>
        <end position="219"/>
    </location>
</feature>
<dbReference type="OrthoDB" id="4085072at2759"/>
<evidence type="ECO:0000259" key="2">
    <source>
        <dbReference type="Pfam" id="PF09430"/>
    </source>
</evidence>
<feature type="compositionally biased region" description="Basic and acidic residues" evidence="1">
    <location>
        <begin position="195"/>
        <end position="210"/>
    </location>
</feature>
<dbReference type="RefSeq" id="XP_034014192.1">
    <property type="nucleotide sequence ID" value="XM_034159266.1"/>
</dbReference>
<feature type="domain" description="ER membrane protein complex subunit 7 beta-sandwich" evidence="2">
    <location>
        <begin position="49"/>
        <end position="154"/>
    </location>
</feature>
<dbReference type="GeneID" id="54779613"/>
<evidence type="ECO:0000256" key="1">
    <source>
        <dbReference type="SAM" id="MobiDB-lite"/>
    </source>
</evidence>
<comment type="caution">
    <text evidence="3">The sequence shown here is derived from an EMBL/GenBank/DDBJ whole genome shotgun (WGS) entry which is preliminary data.</text>
</comment>
<name>A0A642UVX0_DIURU</name>
<proteinExistence type="predicted"/>
<dbReference type="Pfam" id="PF09430">
    <property type="entry name" value="EMC7_beta-sandw"/>
    <property type="match status" value="1"/>
</dbReference>
<evidence type="ECO:0000313" key="3">
    <source>
        <dbReference type="EMBL" id="KAA8906551.1"/>
    </source>
</evidence>